<dbReference type="GO" id="GO:0005576">
    <property type="term" value="C:extracellular region"/>
    <property type="evidence" value="ECO:0007669"/>
    <property type="project" value="UniProtKB-SubCell"/>
</dbReference>
<keyword evidence="2" id="KW-0964">Secreted</keyword>
<dbReference type="InterPro" id="IPR018511">
    <property type="entry name" value="Hemolysin-typ_Ca-bd_CS"/>
</dbReference>
<dbReference type="Proteomes" id="UP000306602">
    <property type="component" value="Unassembled WGS sequence"/>
</dbReference>
<comment type="caution">
    <text evidence="3">The sequence shown here is derived from an EMBL/GenBank/DDBJ whole genome shotgun (WGS) entry which is preliminary data.</text>
</comment>
<protein>
    <submittedName>
        <fullName evidence="3">Calcium-binding protein</fullName>
    </submittedName>
</protein>
<dbReference type="Pfam" id="PF00353">
    <property type="entry name" value="HemolysinCabind"/>
    <property type="match status" value="5"/>
</dbReference>
<dbReference type="InterPro" id="IPR011049">
    <property type="entry name" value="Serralysin-like_metalloprot_C"/>
</dbReference>
<dbReference type="EMBL" id="SRKY01000004">
    <property type="protein sequence ID" value="THH35094.1"/>
    <property type="molecule type" value="Genomic_DNA"/>
</dbReference>
<dbReference type="GO" id="GO:0005509">
    <property type="term" value="F:calcium ion binding"/>
    <property type="evidence" value="ECO:0007669"/>
    <property type="project" value="InterPro"/>
</dbReference>
<dbReference type="PROSITE" id="PS00330">
    <property type="entry name" value="HEMOLYSIN_CALCIUM"/>
    <property type="match status" value="5"/>
</dbReference>
<name>A0A4S4N7H7_9RHOB</name>
<organism evidence="3 4">
    <name type="scientific">Aliishimia ponticola</name>
    <dbReference type="NCBI Taxonomy" id="2499833"/>
    <lineage>
        <taxon>Bacteria</taxon>
        <taxon>Pseudomonadati</taxon>
        <taxon>Pseudomonadota</taxon>
        <taxon>Alphaproteobacteria</taxon>
        <taxon>Rhodobacterales</taxon>
        <taxon>Paracoccaceae</taxon>
        <taxon>Aliishimia</taxon>
    </lineage>
</organism>
<accession>A0A4S4N7H7</accession>
<dbReference type="PRINTS" id="PR00313">
    <property type="entry name" value="CABNDNGRPT"/>
</dbReference>
<sequence length="484" mass="49406">MSTGTGGTVTYDNTVVLTGSLSGQTVDGGSGYDLLTADALATSLIVDMNTGELSERYGTGTATFTNFESILTGSGDDIFRWGIDDTALVEAYRFDAGAGTADLMRVTGSSLLAGQEVTTFDLDAGCIAGLDNGTAVDFAYIANFEWLTVEIDGDMTVFGSAGDNVLTMRGTGDDVIEALGGNDQITGGAGDDTLDGGDGTDAALYVDATAGVSVYLQYSGSDVGAGLGRDTFISIENVYGSNYDDRLIGDGGDNELYGLQGNDIIKGKGGNDLLAGFEGDDTLRAEDGDDTLFGGDGNDILLGLGGVDGLDAGAGDDYAYGGQGNDVIYGRDGDDVLRGNRGNDTIFGEADADDLRGGGGNDSLDGGTGDDFIFGENGSDVLFGGAGDDVLTGGVGGGVMDGVTDNFVYSTAGGSGGFDRIKDFEDGIDLINLSTFGFTDFDTEVLTLASDRTSGMRLDFGSGDVLFIEGFTVAQFDASDVIFA</sequence>
<keyword evidence="4" id="KW-1185">Reference proteome</keyword>
<evidence type="ECO:0000256" key="2">
    <source>
        <dbReference type="ARBA" id="ARBA00022525"/>
    </source>
</evidence>
<reference evidence="3 4" key="1">
    <citation type="submission" date="2019-04" db="EMBL/GenBank/DDBJ databases">
        <title>Shimia ponticola sp. nov., isolated from seawater.</title>
        <authorList>
            <person name="Kim Y.-O."/>
            <person name="Yoon J.-H."/>
        </authorList>
    </citation>
    <scope>NUCLEOTIDE SEQUENCE [LARGE SCALE GENOMIC DNA]</scope>
    <source>
        <strain evidence="3 4">MYP11</strain>
    </source>
</reference>
<dbReference type="SUPFAM" id="SSF51120">
    <property type="entry name" value="beta-Roll"/>
    <property type="match status" value="2"/>
</dbReference>
<dbReference type="OrthoDB" id="7877430at2"/>
<dbReference type="PANTHER" id="PTHR38340:SF1">
    <property type="entry name" value="S-LAYER PROTEIN"/>
    <property type="match status" value="1"/>
</dbReference>
<dbReference type="PANTHER" id="PTHR38340">
    <property type="entry name" value="S-LAYER PROTEIN"/>
    <property type="match status" value="1"/>
</dbReference>
<dbReference type="RefSeq" id="WP_136463827.1">
    <property type="nucleotide sequence ID" value="NZ_SRKY01000004.1"/>
</dbReference>
<gene>
    <name evidence="3" type="ORF">E4Z66_14800</name>
</gene>
<dbReference type="InterPro" id="IPR050557">
    <property type="entry name" value="RTX_toxin/Mannuronan_C5-epim"/>
</dbReference>
<dbReference type="Gene3D" id="2.150.10.10">
    <property type="entry name" value="Serralysin-like metalloprotease, C-terminal"/>
    <property type="match status" value="4"/>
</dbReference>
<dbReference type="InterPro" id="IPR001343">
    <property type="entry name" value="Hemolysn_Ca-bd"/>
</dbReference>
<proteinExistence type="predicted"/>
<evidence type="ECO:0000256" key="1">
    <source>
        <dbReference type="ARBA" id="ARBA00004613"/>
    </source>
</evidence>
<comment type="subcellular location">
    <subcellularLocation>
        <location evidence="1">Secreted</location>
    </subcellularLocation>
</comment>
<evidence type="ECO:0000313" key="3">
    <source>
        <dbReference type="EMBL" id="THH35094.1"/>
    </source>
</evidence>
<dbReference type="AlphaFoldDB" id="A0A4S4N7H7"/>
<evidence type="ECO:0000313" key="4">
    <source>
        <dbReference type="Proteomes" id="UP000306602"/>
    </source>
</evidence>